<dbReference type="Proteomes" id="UP000598196">
    <property type="component" value="Unassembled WGS sequence"/>
</dbReference>
<dbReference type="EMBL" id="BMLP01000001">
    <property type="protein sequence ID" value="GGO29282.1"/>
    <property type="molecule type" value="Genomic_DNA"/>
</dbReference>
<dbReference type="InterPro" id="IPR018666">
    <property type="entry name" value="DUF2125"/>
</dbReference>
<keyword evidence="2" id="KW-1185">Reference proteome</keyword>
<sequence>MMRALTWIVLIVGVLYCGYWFVAARQAETATLQALAEAEARGLEVRHQGLSIAGFPNRFDLTLTEPDVYHMQSGTGWRAPFLQVFALSYAPWNLIAALPNEQVLSLQGQSVTVNSTRMQASLFLRPRPSLPVRDVKWVAEGASLRSDAGWSMGFASANLSLVGTEPGAEVAFRVLDLVPDQQISAQLSSAGLPAAIGRIDALADLTLDRPVTLRETPPAVQAIAVREAHLDWGPVKVTGKGEVHADALGFAEGTIELRIAGWRTAYDAARAAGLLPERMAIAVGSVLEHLASRSGEPDSIDLPLVMQQGRMMLGPMPLGPAPRLR</sequence>
<organism evidence="1 2">
    <name type="scientific">Gemmobacter aquaticus</name>
    <dbReference type="NCBI Taxonomy" id="490185"/>
    <lineage>
        <taxon>Bacteria</taxon>
        <taxon>Pseudomonadati</taxon>
        <taxon>Pseudomonadota</taxon>
        <taxon>Alphaproteobacteria</taxon>
        <taxon>Rhodobacterales</taxon>
        <taxon>Paracoccaceae</taxon>
        <taxon>Gemmobacter</taxon>
    </lineage>
</organism>
<name>A0A918DC97_9RHOB</name>
<evidence type="ECO:0000313" key="2">
    <source>
        <dbReference type="Proteomes" id="UP000598196"/>
    </source>
</evidence>
<proteinExistence type="predicted"/>
<gene>
    <name evidence="1" type="ORF">GCM10010991_13060</name>
</gene>
<evidence type="ECO:0000313" key="1">
    <source>
        <dbReference type="EMBL" id="GGO29282.1"/>
    </source>
</evidence>
<dbReference type="Pfam" id="PF09898">
    <property type="entry name" value="DUF2125"/>
    <property type="match status" value="1"/>
</dbReference>
<comment type="caution">
    <text evidence="1">The sequence shown here is derived from an EMBL/GenBank/DDBJ whole genome shotgun (WGS) entry which is preliminary data.</text>
</comment>
<protein>
    <recommendedName>
        <fullName evidence="3">DUF2125 domain-containing protein</fullName>
    </recommendedName>
</protein>
<evidence type="ECO:0008006" key="3">
    <source>
        <dbReference type="Google" id="ProtNLM"/>
    </source>
</evidence>
<accession>A0A918DC97</accession>
<dbReference type="AlphaFoldDB" id="A0A918DC97"/>
<reference evidence="1 2" key="1">
    <citation type="journal article" date="2014" name="Int. J. Syst. Evol. Microbiol.">
        <title>Complete genome sequence of Corynebacterium casei LMG S-19264T (=DSM 44701T), isolated from a smear-ripened cheese.</title>
        <authorList>
            <consortium name="US DOE Joint Genome Institute (JGI-PGF)"/>
            <person name="Walter F."/>
            <person name="Albersmeier A."/>
            <person name="Kalinowski J."/>
            <person name="Ruckert C."/>
        </authorList>
    </citation>
    <scope>NUCLEOTIDE SEQUENCE [LARGE SCALE GENOMIC DNA]</scope>
    <source>
        <strain evidence="1 2">CGMCC 1.7029</strain>
    </source>
</reference>